<keyword evidence="1" id="KW-0175">Coiled coil</keyword>
<keyword evidence="4" id="KW-1185">Reference proteome</keyword>
<feature type="region of interest" description="Disordered" evidence="2">
    <location>
        <begin position="210"/>
        <end position="229"/>
    </location>
</feature>
<reference evidence="3" key="1">
    <citation type="journal article" date="2022" name="Int. J. Mol. Sci.">
        <title>Draft Genome of Tanacetum Coccineum: Genomic Comparison of Closely Related Tanacetum-Family Plants.</title>
        <authorList>
            <person name="Yamashiro T."/>
            <person name="Shiraishi A."/>
            <person name="Nakayama K."/>
            <person name="Satake H."/>
        </authorList>
    </citation>
    <scope>NUCLEOTIDE SEQUENCE</scope>
</reference>
<dbReference type="Proteomes" id="UP001151760">
    <property type="component" value="Unassembled WGS sequence"/>
</dbReference>
<feature type="coiled-coil region" evidence="1">
    <location>
        <begin position="10"/>
        <end position="37"/>
    </location>
</feature>
<evidence type="ECO:0000313" key="4">
    <source>
        <dbReference type="Proteomes" id="UP001151760"/>
    </source>
</evidence>
<sequence length="306" mass="34215">MNEESLLLQIRSIAQRRQECSKEKEETREECQQKQKDQKRCIIEEDVGIKHYRVSTAKPTVITALEENSSTAQDYNMPDTKDDLLILLDSVSTKQPITAVGEKVNAAESLLVVSTEVTYSLPSTEPTIEPQPSPDVEYHVPTPNESPLHAVYSHGSAEGSLKLNELMTLVTKLSERIGVMEDDLKKTKLTYSAAVTKLILRVKKLETQVKAGTTRKSSRFKRKQSTETEPIIKKLTSPLKSIQDQGSSEKGKSEVSTARSTKGKASESSSDCKGMKKLLRQYGLRGRAKELCQKPNQSKSIYWKDP</sequence>
<dbReference type="EMBL" id="BQNB010015445">
    <property type="protein sequence ID" value="GJT40123.1"/>
    <property type="molecule type" value="Genomic_DNA"/>
</dbReference>
<evidence type="ECO:0000256" key="1">
    <source>
        <dbReference type="SAM" id="Coils"/>
    </source>
</evidence>
<reference evidence="3" key="2">
    <citation type="submission" date="2022-01" db="EMBL/GenBank/DDBJ databases">
        <authorList>
            <person name="Yamashiro T."/>
            <person name="Shiraishi A."/>
            <person name="Satake H."/>
            <person name="Nakayama K."/>
        </authorList>
    </citation>
    <scope>NUCLEOTIDE SEQUENCE</scope>
</reference>
<name>A0ABQ5DP85_9ASTR</name>
<gene>
    <name evidence="3" type="ORF">Tco_0939988</name>
</gene>
<protein>
    <submittedName>
        <fullName evidence="3">Uncharacterized protein</fullName>
    </submittedName>
</protein>
<organism evidence="3 4">
    <name type="scientific">Tanacetum coccineum</name>
    <dbReference type="NCBI Taxonomy" id="301880"/>
    <lineage>
        <taxon>Eukaryota</taxon>
        <taxon>Viridiplantae</taxon>
        <taxon>Streptophyta</taxon>
        <taxon>Embryophyta</taxon>
        <taxon>Tracheophyta</taxon>
        <taxon>Spermatophyta</taxon>
        <taxon>Magnoliopsida</taxon>
        <taxon>eudicotyledons</taxon>
        <taxon>Gunneridae</taxon>
        <taxon>Pentapetalae</taxon>
        <taxon>asterids</taxon>
        <taxon>campanulids</taxon>
        <taxon>Asterales</taxon>
        <taxon>Asteraceae</taxon>
        <taxon>Asteroideae</taxon>
        <taxon>Anthemideae</taxon>
        <taxon>Anthemidinae</taxon>
        <taxon>Tanacetum</taxon>
    </lineage>
</organism>
<proteinExistence type="predicted"/>
<feature type="region of interest" description="Disordered" evidence="2">
    <location>
        <begin position="285"/>
        <end position="306"/>
    </location>
</feature>
<feature type="region of interest" description="Disordered" evidence="2">
    <location>
        <begin position="238"/>
        <end position="272"/>
    </location>
</feature>
<evidence type="ECO:0000313" key="3">
    <source>
        <dbReference type="EMBL" id="GJT40123.1"/>
    </source>
</evidence>
<accession>A0ABQ5DP85</accession>
<evidence type="ECO:0000256" key="2">
    <source>
        <dbReference type="SAM" id="MobiDB-lite"/>
    </source>
</evidence>
<comment type="caution">
    <text evidence="3">The sequence shown here is derived from an EMBL/GenBank/DDBJ whole genome shotgun (WGS) entry which is preliminary data.</text>
</comment>